<name>A0ACD5ZXP0_AVESA</name>
<keyword evidence="2" id="KW-1185">Reference proteome</keyword>
<dbReference type="EnsemblPlants" id="AVESA.00010b.r2.7CG0688700.2">
    <property type="protein sequence ID" value="AVESA.00010b.r2.7CG0688700.2.CDS"/>
    <property type="gene ID" value="AVESA.00010b.r2.7CG0688700"/>
</dbReference>
<sequence>MNLQPRITRSDLEQMISDKTVEPKALPLSLLEDITNGFSDEQEIGRGGFAVVYRGMLDNGVFVAVKRLSKAHMFEKEFNREVQCLIKVKHANVIRLIGYCVDLQGKPETYNGQFVMAHEEQKLLCFEYLTHGTLHEHIKDPSCGLDWRKRYKIINGICEGLHYLHQNQIFHLDLKPPNILLDGDMLLKITDFGLSRCINEQQSRITTTNIGGTMGYLAPESIGSHEITYRFDLYSLGVIILEILTGKKGYHSVDNVLKSWSNGLEESQKDIQLKQVQLCVEIGLECTKFNPAERPVSTQHIIDRLHKMESTYGSMGTSMTRSLVPRDFSFSGSSVSLLDQTMSEQMPMALLTARTKIVFFSSRDEAAKPLIAKLAEKVTGLKVLPLEVLIIRDELKMFSNVIMRIATVYLTNEVVKSWIQEVRKMAYHVEDVMDKFSYHVLQLQNEGSLKRLFINQTHYVNVFQQIADDVVDVVKEIQIVRQMHQSLRLSQFVGNLLIQMDSRWSGSIFPAFVEDEDLVGIEGNRKWLTRWLYSEEPENTVITVSGMGGLGKSTLVRNVYEREKNNFHPDAWIVVSQIDTFDGLLRTLLTRIGYTETPWSVGIDKMDEYALKREIKQRLQNRKCLIVLDDVREQDIYIQIHGTFQNLQGGRIVITTRKDHLAQINYPTRHLEIQALSKRDAFDLFCRRAFYDSTGHMCPKYLEEIATSIVDRCHGLPQAIVTIASMLSSRQALYSWKQTYNQIPSVLSNGDHVRAILNLSYHDLPEDLRNCLLYCSLFPRNHPMSRDSLVRIWVAEGFVLSKENNTPEMVAEGILVQLIDRNLLELVENDELGWVNSCYMRDALHDLVRPVAKKEKFASADDNRTLIHMDKDVRRLSLCGWKEDTVLEVKLPSLRTVVSLGLIASSPDIISSILSESNYLTVLELQDSEVTQVPASIGSLLNLRYIGLRRTKVKSLPDSVENLSNLHTLDIKQTKIEKLPPGIFKIKRLHHLLADRYDDEKQTQFPCPIGVKAPEKLSNLRELQTLETVKSSKDLIVQLTRLMQLTSLSIENISAADCANLFATLSNMPLLSSLLLSARDENVALCFESLNPRSGYLQRLIIRGQLAKGTLNCPIFHDHGPHLKYLSLSWCHLGEDPPGMLAPCLPNLTYLRLTNMHSANTLVVSADYFPNLKTLVLNQMIDVSELNIMDGALPCIEGLYIVSLPMLDTLPRGIVSLHSLKKLWLLDLHKDFTRQWYTSGMPQKVLHISEVRV</sequence>
<dbReference type="Proteomes" id="UP001732700">
    <property type="component" value="Chromosome 7C"/>
</dbReference>
<proteinExistence type="predicted"/>
<protein>
    <submittedName>
        <fullName evidence="1">Uncharacterized protein</fullName>
    </submittedName>
</protein>
<organism evidence="1 2">
    <name type="scientific">Avena sativa</name>
    <name type="common">Oat</name>
    <dbReference type="NCBI Taxonomy" id="4498"/>
    <lineage>
        <taxon>Eukaryota</taxon>
        <taxon>Viridiplantae</taxon>
        <taxon>Streptophyta</taxon>
        <taxon>Embryophyta</taxon>
        <taxon>Tracheophyta</taxon>
        <taxon>Spermatophyta</taxon>
        <taxon>Magnoliopsida</taxon>
        <taxon>Liliopsida</taxon>
        <taxon>Poales</taxon>
        <taxon>Poaceae</taxon>
        <taxon>BOP clade</taxon>
        <taxon>Pooideae</taxon>
        <taxon>Poodae</taxon>
        <taxon>Poeae</taxon>
        <taxon>Poeae Chloroplast Group 1 (Aveneae type)</taxon>
        <taxon>Aveninae</taxon>
        <taxon>Avena</taxon>
    </lineage>
</organism>
<reference evidence="1" key="2">
    <citation type="submission" date="2025-09" db="UniProtKB">
        <authorList>
            <consortium name="EnsemblPlants"/>
        </authorList>
    </citation>
    <scope>IDENTIFICATION</scope>
</reference>
<reference evidence="1" key="1">
    <citation type="submission" date="2021-05" db="EMBL/GenBank/DDBJ databases">
        <authorList>
            <person name="Scholz U."/>
            <person name="Mascher M."/>
            <person name="Fiebig A."/>
        </authorList>
    </citation>
    <scope>NUCLEOTIDE SEQUENCE [LARGE SCALE GENOMIC DNA]</scope>
</reference>
<evidence type="ECO:0000313" key="2">
    <source>
        <dbReference type="Proteomes" id="UP001732700"/>
    </source>
</evidence>
<accession>A0ACD5ZXP0</accession>
<evidence type="ECO:0000313" key="1">
    <source>
        <dbReference type="EnsemblPlants" id="AVESA.00010b.r2.7CG0688700.2.CDS"/>
    </source>
</evidence>